<proteinExistence type="predicted"/>
<name>A0ABY7FX75_MYAAR</name>
<dbReference type="EMBL" id="CP111025">
    <property type="protein sequence ID" value="WAR25441.1"/>
    <property type="molecule type" value="Genomic_DNA"/>
</dbReference>
<dbReference type="InterPro" id="IPR006015">
    <property type="entry name" value="Universal_stress_UspA"/>
</dbReference>
<dbReference type="PRINTS" id="PR01438">
    <property type="entry name" value="UNVRSLSTRESS"/>
</dbReference>
<dbReference type="PANTHER" id="PTHR46989:SF3">
    <property type="entry name" value="USPA DOMAIN-CONTAINING PROTEIN"/>
    <property type="match status" value="1"/>
</dbReference>
<dbReference type="InterPro" id="IPR014729">
    <property type="entry name" value="Rossmann-like_a/b/a_fold"/>
</dbReference>
<dbReference type="Gene3D" id="3.40.50.620">
    <property type="entry name" value="HUPs"/>
    <property type="match status" value="1"/>
</dbReference>
<keyword evidence="3" id="KW-1185">Reference proteome</keyword>
<accession>A0ABY7FX75</accession>
<sequence>MSEENGMSPRTFKRRIVIGMDGSQNAKDAFLWYAKKMHQPEDYVIVVHSPEFKNLAHMPVMTSDAALMTKIVDEEQQQTKVCLTHLSEMLKLNGVQGTVKHIPGEPGEQIVHAAQKEGADFIVTGSRGMGKLRRTFLGSVSDYIVHHSPVPVLVCRLEDSLH</sequence>
<evidence type="ECO:0000313" key="2">
    <source>
        <dbReference type="EMBL" id="WAR25441.1"/>
    </source>
</evidence>
<feature type="domain" description="UspA" evidence="1">
    <location>
        <begin position="14"/>
        <end position="156"/>
    </location>
</feature>
<dbReference type="SUPFAM" id="SSF52402">
    <property type="entry name" value="Adenine nucleotide alpha hydrolases-like"/>
    <property type="match status" value="1"/>
</dbReference>
<evidence type="ECO:0000313" key="3">
    <source>
        <dbReference type="Proteomes" id="UP001164746"/>
    </source>
</evidence>
<evidence type="ECO:0000259" key="1">
    <source>
        <dbReference type="Pfam" id="PF00582"/>
    </source>
</evidence>
<dbReference type="CDD" id="cd23659">
    <property type="entry name" value="USP_At3g01520-like"/>
    <property type="match status" value="1"/>
</dbReference>
<dbReference type="Proteomes" id="UP001164746">
    <property type="component" value="Chromosome 14"/>
</dbReference>
<protein>
    <submittedName>
        <fullName evidence="2">NHAX-like protein</fullName>
    </submittedName>
</protein>
<reference evidence="2" key="1">
    <citation type="submission" date="2022-11" db="EMBL/GenBank/DDBJ databases">
        <title>Centuries of genome instability and evolution in soft-shell clam transmissible cancer (bioRxiv).</title>
        <authorList>
            <person name="Hart S.F.M."/>
            <person name="Yonemitsu M.A."/>
            <person name="Giersch R.M."/>
            <person name="Beal B.F."/>
            <person name="Arriagada G."/>
            <person name="Davis B.W."/>
            <person name="Ostrander E.A."/>
            <person name="Goff S.P."/>
            <person name="Metzger M.J."/>
        </authorList>
    </citation>
    <scope>NUCLEOTIDE SEQUENCE</scope>
    <source>
        <strain evidence="2">MELC-2E11</strain>
        <tissue evidence="2">Siphon/mantle</tissue>
    </source>
</reference>
<dbReference type="Pfam" id="PF00582">
    <property type="entry name" value="Usp"/>
    <property type="match status" value="1"/>
</dbReference>
<dbReference type="PANTHER" id="PTHR46989">
    <property type="entry name" value="USP DOMAIN-CONTAINING PROTEIN"/>
    <property type="match status" value="1"/>
</dbReference>
<organism evidence="2 3">
    <name type="scientific">Mya arenaria</name>
    <name type="common">Soft-shell clam</name>
    <dbReference type="NCBI Taxonomy" id="6604"/>
    <lineage>
        <taxon>Eukaryota</taxon>
        <taxon>Metazoa</taxon>
        <taxon>Spiralia</taxon>
        <taxon>Lophotrochozoa</taxon>
        <taxon>Mollusca</taxon>
        <taxon>Bivalvia</taxon>
        <taxon>Autobranchia</taxon>
        <taxon>Heteroconchia</taxon>
        <taxon>Euheterodonta</taxon>
        <taxon>Imparidentia</taxon>
        <taxon>Neoheterodontei</taxon>
        <taxon>Myida</taxon>
        <taxon>Myoidea</taxon>
        <taxon>Myidae</taxon>
        <taxon>Mya</taxon>
    </lineage>
</organism>
<gene>
    <name evidence="2" type="ORF">MAR_011145</name>
</gene>
<dbReference type="InterPro" id="IPR006016">
    <property type="entry name" value="UspA"/>
</dbReference>